<evidence type="ECO:0000313" key="1">
    <source>
        <dbReference type="EMBL" id="VFU58041.1"/>
    </source>
</evidence>
<dbReference type="EMBL" id="CAADRP010001963">
    <property type="protein sequence ID" value="VFU58041.1"/>
    <property type="molecule type" value="Genomic_DNA"/>
</dbReference>
<organism evidence="1">
    <name type="scientific">Salix viminalis</name>
    <name type="common">Common osier</name>
    <name type="synonym">Basket willow</name>
    <dbReference type="NCBI Taxonomy" id="40686"/>
    <lineage>
        <taxon>Eukaryota</taxon>
        <taxon>Viridiplantae</taxon>
        <taxon>Streptophyta</taxon>
        <taxon>Embryophyta</taxon>
        <taxon>Tracheophyta</taxon>
        <taxon>Spermatophyta</taxon>
        <taxon>Magnoliopsida</taxon>
        <taxon>eudicotyledons</taxon>
        <taxon>Gunneridae</taxon>
        <taxon>Pentapetalae</taxon>
        <taxon>rosids</taxon>
        <taxon>fabids</taxon>
        <taxon>Malpighiales</taxon>
        <taxon>Salicaceae</taxon>
        <taxon>Saliceae</taxon>
        <taxon>Salix</taxon>
    </lineage>
</organism>
<reference evidence="1" key="1">
    <citation type="submission" date="2019-03" db="EMBL/GenBank/DDBJ databases">
        <authorList>
            <person name="Mank J."/>
            <person name="Almeida P."/>
        </authorList>
    </citation>
    <scope>NUCLEOTIDE SEQUENCE</scope>
    <source>
        <strain evidence="1">78183</strain>
    </source>
</reference>
<sequence>MQVVKMTKEHGRGCKLRSNMAQIANPNSFHHPEVCISIQSDVVLCPIWLLGKQTTTVDQLSKMLKSMLATGQVASQQTRMPTNWVTHPLQIPSGSTMLHITEQIHHNTATNMTIIH</sequence>
<accession>A0A6N2MWK1</accession>
<name>A0A6N2MWK1_SALVM</name>
<gene>
    <name evidence="1" type="ORF">SVIM_LOCUS422065</name>
</gene>
<dbReference type="AlphaFoldDB" id="A0A6N2MWK1"/>
<proteinExistence type="predicted"/>
<protein>
    <submittedName>
        <fullName evidence="1">Uncharacterized protein</fullName>
    </submittedName>
</protein>